<organism evidence="1 2">
    <name type="scientific">Spirosoma flavum</name>
    <dbReference type="NCBI Taxonomy" id="2048557"/>
    <lineage>
        <taxon>Bacteria</taxon>
        <taxon>Pseudomonadati</taxon>
        <taxon>Bacteroidota</taxon>
        <taxon>Cytophagia</taxon>
        <taxon>Cytophagales</taxon>
        <taxon>Cytophagaceae</taxon>
        <taxon>Spirosoma</taxon>
    </lineage>
</organism>
<dbReference type="RefSeq" id="WP_381508237.1">
    <property type="nucleotide sequence ID" value="NZ_JBHUOM010000044.1"/>
</dbReference>
<name>A0ABW6ATL5_9BACT</name>
<proteinExistence type="predicted"/>
<reference evidence="2" key="1">
    <citation type="journal article" date="2019" name="Int. J. Syst. Evol. Microbiol.">
        <title>The Global Catalogue of Microorganisms (GCM) 10K type strain sequencing project: providing services to taxonomists for standard genome sequencing and annotation.</title>
        <authorList>
            <consortium name="The Broad Institute Genomics Platform"/>
            <consortium name="The Broad Institute Genome Sequencing Center for Infectious Disease"/>
            <person name="Wu L."/>
            <person name="Ma J."/>
        </authorList>
    </citation>
    <scope>NUCLEOTIDE SEQUENCE [LARGE SCALE GENOMIC DNA]</scope>
    <source>
        <strain evidence="2">KCTC 52490</strain>
    </source>
</reference>
<dbReference type="EMBL" id="JBHUOM010000044">
    <property type="protein sequence ID" value="MFD2937812.1"/>
    <property type="molecule type" value="Genomic_DNA"/>
</dbReference>
<evidence type="ECO:0000313" key="1">
    <source>
        <dbReference type="EMBL" id="MFD2937812.1"/>
    </source>
</evidence>
<keyword evidence="2" id="KW-1185">Reference proteome</keyword>
<evidence type="ECO:0000313" key="2">
    <source>
        <dbReference type="Proteomes" id="UP001597512"/>
    </source>
</evidence>
<protein>
    <recommendedName>
        <fullName evidence="3">NERD domain-containing protein</fullName>
    </recommendedName>
</protein>
<comment type="caution">
    <text evidence="1">The sequence shown here is derived from an EMBL/GenBank/DDBJ whole genome shotgun (WGS) entry which is preliminary data.</text>
</comment>
<sequence>MEDKNLKGNIGEDFVNQIAYKSLLKYWCYPNPIDEKGDKKEICDLLVLFKNICIIISVKNYNFDGNYERYNRKTVEKAVKQIFGAERKLFNHYKNICLKHPDREIEIFDKNKYNSIFRIVVNLGECVEKYNPAIISENDKFVTIFNKDTFELLLDELDTISDFTKYLIQREIFVRTYDEMHWLNNEKDIFALYLKNGKTLISENPDISKSGMIIVDIDGEWDRFCEEYKTHIIKRKTANRGSYLFDKVLEKQLTKVTNGNLLAQEFLSLDRFERRMFSDQFSKFLSLYDKEKIDTEAFRYFEFDDYGVVFFYYSPDYVNSYFPGHGLQTAMIGHALNTNYSRRRMLGVGVTSEMEQIIFKFIDFTTPIENAVLEQAQQTMKELGWFTNLQFRHHSESEFPMYERKF</sequence>
<accession>A0ABW6ATL5</accession>
<evidence type="ECO:0008006" key="3">
    <source>
        <dbReference type="Google" id="ProtNLM"/>
    </source>
</evidence>
<gene>
    <name evidence="1" type="ORF">ACFS25_28855</name>
</gene>
<dbReference type="Proteomes" id="UP001597512">
    <property type="component" value="Unassembled WGS sequence"/>
</dbReference>